<proteinExistence type="predicted"/>
<dbReference type="Proteomes" id="UP001212602">
    <property type="component" value="Unassembled WGS sequence"/>
</dbReference>
<dbReference type="EMBL" id="JAQIPB010000003">
    <property type="protein sequence ID" value="MDA7416582.1"/>
    <property type="molecule type" value="Genomic_DNA"/>
</dbReference>
<organism evidence="2 3">
    <name type="scientific">Xenophilus arseniciresistens</name>
    <dbReference type="NCBI Taxonomy" id="1283306"/>
    <lineage>
        <taxon>Bacteria</taxon>
        <taxon>Pseudomonadati</taxon>
        <taxon>Pseudomonadota</taxon>
        <taxon>Betaproteobacteria</taxon>
        <taxon>Burkholderiales</taxon>
        <taxon>Comamonadaceae</taxon>
        <taxon>Xenophilus</taxon>
    </lineage>
</organism>
<keyword evidence="1" id="KW-0732">Signal</keyword>
<name>A0AAE3SYX9_9BURK</name>
<evidence type="ECO:0000256" key="1">
    <source>
        <dbReference type="SAM" id="SignalP"/>
    </source>
</evidence>
<feature type="signal peptide" evidence="1">
    <location>
        <begin position="1"/>
        <end position="29"/>
    </location>
</feature>
<gene>
    <name evidence="2" type="ORF">PGB34_09415</name>
</gene>
<protein>
    <submittedName>
        <fullName evidence="2">Uncharacterized protein</fullName>
    </submittedName>
</protein>
<comment type="caution">
    <text evidence="2">The sequence shown here is derived from an EMBL/GenBank/DDBJ whole genome shotgun (WGS) entry which is preliminary data.</text>
</comment>
<accession>A0AAE3SYX9</accession>
<sequence>MTHGILTGRALGAATLGTALLLGASGVLAQGGTAQARVLSSTPLTEQGQVSGYSVEYEYDGQRYTTRTQQPPGATLPVQVTSMGVSTYPVAPQATPSARPLDEQPGVYGTAPAPGAPAWAHVQPQPGVVLSAGEAPQAAYPAPAVSYYPAPPPVVYGAPVYGTPVYAYPQAQPWVYPPVNLSFNLGYSRGWGGHGYRGRHGYYGRGWR</sequence>
<evidence type="ECO:0000313" key="2">
    <source>
        <dbReference type="EMBL" id="MDA7416582.1"/>
    </source>
</evidence>
<feature type="chain" id="PRO_5041971057" evidence="1">
    <location>
        <begin position="30"/>
        <end position="208"/>
    </location>
</feature>
<reference evidence="2" key="1">
    <citation type="submission" date="2023-01" db="EMBL/GenBank/DDBJ databases">
        <title>Xenophilus mangrovi sp. nov., isolated from soil of Mangrove nature reserve.</title>
        <authorList>
            <person name="Xu S."/>
            <person name="Liu Z."/>
            <person name="Xu Y."/>
        </authorList>
    </citation>
    <scope>NUCLEOTIDE SEQUENCE</scope>
    <source>
        <strain evidence="2">YW8</strain>
    </source>
</reference>
<keyword evidence="3" id="KW-1185">Reference proteome</keyword>
<evidence type="ECO:0000313" key="3">
    <source>
        <dbReference type="Proteomes" id="UP001212602"/>
    </source>
</evidence>
<dbReference type="RefSeq" id="WP_271427823.1">
    <property type="nucleotide sequence ID" value="NZ_JAQIPB010000003.1"/>
</dbReference>
<dbReference type="AlphaFoldDB" id="A0AAE3SYX9"/>